<dbReference type="EMBL" id="JARJCW010000022">
    <property type="protein sequence ID" value="KAJ7213015.1"/>
    <property type="molecule type" value="Genomic_DNA"/>
</dbReference>
<dbReference type="AlphaFoldDB" id="A0AAD6VLD4"/>
<accession>A0AAD6VLD4</accession>
<evidence type="ECO:0000313" key="2">
    <source>
        <dbReference type="Proteomes" id="UP001219525"/>
    </source>
</evidence>
<keyword evidence="2" id="KW-1185">Reference proteome</keyword>
<proteinExistence type="predicted"/>
<name>A0AAD6VLD4_9AGAR</name>
<gene>
    <name evidence="1" type="ORF">GGX14DRAFT_619848</name>
</gene>
<sequence>SRRPEVRACIFPRLRIRRFKVPRYRFAPSSLALGTPTVTHSVASASGMAVAPKACAPRAEGANLGTVFGDTRERLVAIALEENWGACARQGVCLRVGPLPSDPRKLQPAFDGSHISPTYSTTQACNSMPGIQRRVDVVDAGRLGLAPRRRKDDSISGIPAFHRYVTCRWGWTEAIMTRPSRTRP</sequence>
<feature type="non-terminal residue" evidence="1">
    <location>
        <position position="184"/>
    </location>
</feature>
<organism evidence="1 2">
    <name type="scientific">Mycena pura</name>
    <dbReference type="NCBI Taxonomy" id="153505"/>
    <lineage>
        <taxon>Eukaryota</taxon>
        <taxon>Fungi</taxon>
        <taxon>Dikarya</taxon>
        <taxon>Basidiomycota</taxon>
        <taxon>Agaricomycotina</taxon>
        <taxon>Agaricomycetes</taxon>
        <taxon>Agaricomycetidae</taxon>
        <taxon>Agaricales</taxon>
        <taxon>Marasmiineae</taxon>
        <taxon>Mycenaceae</taxon>
        <taxon>Mycena</taxon>
    </lineage>
</organism>
<evidence type="ECO:0000313" key="1">
    <source>
        <dbReference type="EMBL" id="KAJ7213015.1"/>
    </source>
</evidence>
<protein>
    <submittedName>
        <fullName evidence="1">Uncharacterized protein</fullName>
    </submittedName>
</protein>
<comment type="caution">
    <text evidence="1">The sequence shown here is derived from an EMBL/GenBank/DDBJ whole genome shotgun (WGS) entry which is preliminary data.</text>
</comment>
<reference evidence="1" key="1">
    <citation type="submission" date="2023-03" db="EMBL/GenBank/DDBJ databases">
        <title>Massive genome expansion in bonnet fungi (Mycena s.s.) driven by repeated elements and novel gene families across ecological guilds.</title>
        <authorList>
            <consortium name="Lawrence Berkeley National Laboratory"/>
            <person name="Harder C.B."/>
            <person name="Miyauchi S."/>
            <person name="Viragh M."/>
            <person name="Kuo A."/>
            <person name="Thoen E."/>
            <person name="Andreopoulos B."/>
            <person name="Lu D."/>
            <person name="Skrede I."/>
            <person name="Drula E."/>
            <person name="Henrissat B."/>
            <person name="Morin E."/>
            <person name="Kohler A."/>
            <person name="Barry K."/>
            <person name="LaButti K."/>
            <person name="Morin E."/>
            <person name="Salamov A."/>
            <person name="Lipzen A."/>
            <person name="Mereny Z."/>
            <person name="Hegedus B."/>
            <person name="Baldrian P."/>
            <person name="Stursova M."/>
            <person name="Weitz H."/>
            <person name="Taylor A."/>
            <person name="Grigoriev I.V."/>
            <person name="Nagy L.G."/>
            <person name="Martin F."/>
            <person name="Kauserud H."/>
        </authorList>
    </citation>
    <scope>NUCLEOTIDE SEQUENCE</scope>
    <source>
        <strain evidence="1">9144</strain>
    </source>
</reference>
<dbReference type="Proteomes" id="UP001219525">
    <property type="component" value="Unassembled WGS sequence"/>
</dbReference>